<feature type="transmembrane region" description="Helical" evidence="7">
    <location>
        <begin position="553"/>
        <end position="572"/>
    </location>
</feature>
<feature type="transmembrane region" description="Helical" evidence="7">
    <location>
        <begin position="337"/>
        <end position="357"/>
    </location>
</feature>
<evidence type="ECO:0008006" key="10">
    <source>
        <dbReference type="Google" id="ProtNLM"/>
    </source>
</evidence>
<comment type="subcellular location">
    <subcellularLocation>
        <location evidence="1">Membrane</location>
        <topology evidence="1">Multi-pass membrane protein</topology>
    </subcellularLocation>
</comment>
<evidence type="ECO:0000256" key="5">
    <source>
        <dbReference type="ARBA" id="ARBA00023136"/>
    </source>
</evidence>
<evidence type="ECO:0000256" key="2">
    <source>
        <dbReference type="ARBA" id="ARBA00022448"/>
    </source>
</evidence>
<accession>A0A8W8NDC1</accession>
<dbReference type="PANTHER" id="PTHR19432">
    <property type="entry name" value="SUGAR TRANSPORTER"/>
    <property type="match status" value="1"/>
</dbReference>
<evidence type="ECO:0000256" key="6">
    <source>
        <dbReference type="SAM" id="MobiDB-lite"/>
    </source>
</evidence>
<protein>
    <recommendedName>
        <fullName evidence="10">Membrane-associated transporter protein</fullName>
    </recommendedName>
</protein>
<keyword evidence="5 7" id="KW-0472">Membrane</keyword>
<feature type="transmembrane region" description="Helical" evidence="7">
    <location>
        <begin position="136"/>
        <end position="160"/>
    </location>
</feature>
<feature type="transmembrane region" description="Helical" evidence="7">
    <location>
        <begin position="107"/>
        <end position="130"/>
    </location>
</feature>
<feature type="transmembrane region" description="Helical" evidence="7">
    <location>
        <begin position="622"/>
        <end position="644"/>
    </location>
</feature>
<evidence type="ECO:0000256" key="7">
    <source>
        <dbReference type="SAM" id="Phobius"/>
    </source>
</evidence>
<dbReference type="CDD" id="cd17313">
    <property type="entry name" value="MFS_SLC45_SUC"/>
    <property type="match status" value="1"/>
</dbReference>
<dbReference type="Gene3D" id="1.20.1250.20">
    <property type="entry name" value="MFS general substrate transporter like domains"/>
    <property type="match status" value="2"/>
</dbReference>
<keyword evidence="3 7" id="KW-0812">Transmembrane</keyword>
<feature type="transmembrane region" description="Helical" evidence="7">
    <location>
        <begin position="656"/>
        <end position="678"/>
    </location>
</feature>
<organism evidence="8 9">
    <name type="scientific">Magallana gigas</name>
    <name type="common">Pacific oyster</name>
    <name type="synonym">Crassostrea gigas</name>
    <dbReference type="NCBI Taxonomy" id="29159"/>
    <lineage>
        <taxon>Eukaryota</taxon>
        <taxon>Metazoa</taxon>
        <taxon>Spiralia</taxon>
        <taxon>Lophotrochozoa</taxon>
        <taxon>Mollusca</taxon>
        <taxon>Bivalvia</taxon>
        <taxon>Autobranchia</taxon>
        <taxon>Pteriomorphia</taxon>
        <taxon>Ostreida</taxon>
        <taxon>Ostreoidea</taxon>
        <taxon>Ostreidae</taxon>
        <taxon>Magallana</taxon>
    </lineage>
</organism>
<evidence type="ECO:0000313" key="9">
    <source>
        <dbReference type="Proteomes" id="UP000005408"/>
    </source>
</evidence>
<feature type="transmembrane region" description="Helical" evidence="7">
    <location>
        <begin position="172"/>
        <end position="189"/>
    </location>
</feature>
<dbReference type="AlphaFoldDB" id="A0A8W8NDC1"/>
<dbReference type="SUPFAM" id="SSF103473">
    <property type="entry name" value="MFS general substrate transporter"/>
    <property type="match status" value="1"/>
</dbReference>
<feature type="transmembrane region" description="Helical" evidence="7">
    <location>
        <begin position="522"/>
        <end position="541"/>
    </location>
</feature>
<feature type="transmembrane region" description="Helical" evidence="7">
    <location>
        <begin position="299"/>
        <end position="317"/>
    </location>
</feature>
<dbReference type="GO" id="GO:0016020">
    <property type="term" value="C:membrane"/>
    <property type="evidence" value="ECO:0007669"/>
    <property type="project" value="UniProtKB-SubCell"/>
</dbReference>
<dbReference type="PANTHER" id="PTHR19432:SF35">
    <property type="entry name" value="SOLUTE CARRIER FAMILY 45 MEMBER 3 ISOFORM X1"/>
    <property type="match status" value="1"/>
</dbReference>
<feature type="transmembrane region" description="Helical" evidence="7">
    <location>
        <begin position="470"/>
        <end position="490"/>
    </location>
</feature>
<feature type="region of interest" description="Disordered" evidence="6">
    <location>
        <begin position="388"/>
        <end position="440"/>
    </location>
</feature>
<dbReference type="GO" id="GO:0008506">
    <property type="term" value="F:sucrose:proton symporter activity"/>
    <property type="evidence" value="ECO:0007669"/>
    <property type="project" value="TreeGrafter"/>
</dbReference>
<feature type="transmembrane region" description="Helical" evidence="7">
    <location>
        <begin position="260"/>
        <end position="278"/>
    </location>
</feature>
<evidence type="ECO:0000256" key="1">
    <source>
        <dbReference type="ARBA" id="ARBA00004141"/>
    </source>
</evidence>
<evidence type="ECO:0000256" key="4">
    <source>
        <dbReference type="ARBA" id="ARBA00022989"/>
    </source>
</evidence>
<keyword evidence="4 7" id="KW-1133">Transmembrane helix</keyword>
<name>A0A8W8NDC1_MAGGI</name>
<dbReference type="Pfam" id="PF13347">
    <property type="entry name" value="MFS_2"/>
    <property type="match status" value="1"/>
</dbReference>
<evidence type="ECO:0000256" key="3">
    <source>
        <dbReference type="ARBA" id="ARBA00022692"/>
    </source>
</evidence>
<proteinExistence type="predicted"/>
<reference evidence="8" key="1">
    <citation type="submission" date="2022-08" db="UniProtKB">
        <authorList>
            <consortium name="EnsemblMetazoa"/>
        </authorList>
    </citation>
    <scope>IDENTIFICATION</scope>
    <source>
        <strain evidence="8">05x7-T-G4-1.051#20</strain>
    </source>
</reference>
<evidence type="ECO:0000313" key="8">
    <source>
        <dbReference type="EnsemblMetazoa" id="G5317.3:cds"/>
    </source>
</evidence>
<keyword evidence="2" id="KW-0813">Transport</keyword>
<dbReference type="EnsemblMetazoa" id="G5317.3">
    <property type="protein sequence ID" value="G5317.3:cds"/>
    <property type="gene ID" value="G5317"/>
</dbReference>
<dbReference type="InterPro" id="IPR036259">
    <property type="entry name" value="MFS_trans_sf"/>
</dbReference>
<feature type="compositionally biased region" description="Polar residues" evidence="6">
    <location>
        <begin position="413"/>
        <end position="430"/>
    </location>
</feature>
<keyword evidence="9" id="KW-1185">Reference proteome</keyword>
<dbReference type="Proteomes" id="UP000005408">
    <property type="component" value="Unassembled WGS sequence"/>
</dbReference>
<sequence length="680" mass="74741">MQLLLEEFFDNEVLFFGLNRNISNYTRHSVFSVCPSRFCHPRNSSHQRKIIMSIGLLTSTIQAAKRIRARAEPVVQNFGSGVSSLVKQGDDFSYLGKKKSLLDFIRLSAVVCGIEFCYAAETAFVSPILLKLGVPAAFMSLVWCLSPLLGILLVPLLGSLSDHCKLKIGRRRPFIIFLATGIVLGLIIVPNGKMLGKLMGDQIDDDFNNGGNVTSNISLRSTVNFKGNLNLSNSSFTKSDLYQTKNDSEMSQYHEDHTKGIVVTIIGVVLLDFSCDAAQSPSRAYLLDVSIPEDHSRGLSTFSIMAGLGGCVGYVLGGINWDLKHAKGWSLEQHVMVVFSAVTVFFIICLFITLTSFKEISLHEQSAEDLQKSTKTMKKAKYSKFTNEGDEYEHDQREEGNIHTSDSVHYGSTDGSNTSEPRTKTNQSGTEEQEITAQQPSLQNSNLASLLNEVKLKTYFVSIIRMPRSLFILCLTNLFCWMALICYSLYFTDFVGQAVYGGDPKAPKLSHLHQLYNDGVRLGSFGMALYSLSCAVYAMFVEGLVEKFGAKKVYIGGQLVYTVGMVIMAATLSPVTVILLSPTAGVMYATLFTLPYMIVANYHNKEQFSLENLSEENKIRGLGTDVAIVSSMVFVAQFVLSTFVGSVVDATGSTVAVVFLAALFSFLGSLSATQVLYLDL</sequence>